<dbReference type="Gene3D" id="3.40.50.150">
    <property type="entry name" value="Vaccinia Virus protein VP39"/>
    <property type="match status" value="1"/>
</dbReference>
<dbReference type="PANTHER" id="PTHR43861">
    <property type="entry name" value="TRANS-ACONITATE 2-METHYLTRANSFERASE-RELATED"/>
    <property type="match status" value="1"/>
</dbReference>
<dbReference type="InterPro" id="IPR013216">
    <property type="entry name" value="Methyltransf_11"/>
</dbReference>
<dbReference type="InterPro" id="IPR029063">
    <property type="entry name" value="SAM-dependent_MTases_sf"/>
</dbReference>
<protein>
    <recommendedName>
        <fullName evidence="1">Methyltransferase type 11 domain-containing protein</fullName>
    </recommendedName>
</protein>
<dbReference type="CDD" id="cd02440">
    <property type="entry name" value="AdoMet_MTases"/>
    <property type="match status" value="1"/>
</dbReference>
<dbReference type="SUPFAM" id="SSF53335">
    <property type="entry name" value="S-adenosyl-L-methionine-dependent methyltransferases"/>
    <property type="match status" value="1"/>
</dbReference>
<sequence length="280" mass="32187">MWVGLQYYYEKIYNQYTHFNHIYFKRYFRNNHHYETIITMKQSSESGNRKFYNSKTASLAERYESADVSDLHERLAGCLQRYCPANRFHPAIKFHPVMEFCPENRCLKAGPKVLELGCGSGRDASFMLSLGYDVLATDACKEMVRHAVVLHPELSERTMVLDLNNPLPMGNQSVDCAVSIAMLMHLEKSRLESAIAEISRVLKDDGLFICSVCVKRDDIDSHGFTADGRYFNIMTASEWMNLMKASRMRIIEFSQQGDGLNRPGINWLNVIALKNGPIFW</sequence>
<dbReference type="EMBL" id="PGXC01000030">
    <property type="protein sequence ID" value="PKK88928.1"/>
    <property type="molecule type" value="Genomic_DNA"/>
</dbReference>
<comment type="caution">
    <text evidence="2">The sequence shown here is derived from an EMBL/GenBank/DDBJ whole genome shotgun (WGS) entry which is preliminary data.</text>
</comment>
<dbReference type="Proteomes" id="UP000233256">
    <property type="component" value="Unassembled WGS sequence"/>
</dbReference>
<reference evidence="2 3" key="1">
    <citation type="journal article" date="2017" name="ISME J.">
        <title>Potential for microbial H2 and metal transformations associated with novel bacteria and archaea in deep terrestrial subsurface sediments.</title>
        <authorList>
            <person name="Hernsdorf A.W."/>
            <person name="Amano Y."/>
            <person name="Miyakawa K."/>
            <person name="Ise K."/>
            <person name="Suzuki Y."/>
            <person name="Anantharaman K."/>
            <person name="Probst A."/>
            <person name="Burstein D."/>
            <person name="Thomas B.C."/>
            <person name="Banfield J.F."/>
        </authorList>
    </citation>
    <scope>NUCLEOTIDE SEQUENCE [LARGE SCALE GENOMIC DNA]</scope>
    <source>
        <strain evidence="2">HGW-Wallbacteria-1</strain>
    </source>
</reference>
<organism evidence="2 3">
    <name type="scientific">Candidatus Wallbacteria bacterium HGW-Wallbacteria-1</name>
    <dbReference type="NCBI Taxonomy" id="2013854"/>
    <lineage>
        <taxon>Bacteria</taxon>
        <taxon>Candidatus Walliibacteriota</taxon>
    </lineage>
</organism>
<proteinExistence type="predicted"/>
<dbReference type="PANTHER" id="PTHR43861:SF1">
    <property type="entry name" value="TRANS-ACONITATE 2-METHYLTRANSFERASE"/>
    <property type="match status" value="1"/>
</dbReference>
<evidence type="ECO:0000313" key="2">
    <source>
        <dbReference type="EMBL" id="PKK88928.1"/>
    </source>
</evidence>
<dbReference type="AlphaFoldDB" id="A0A2N1PKR1"/>
<dbReference type="Pfam" id="PF08241">
    <property type="entry name" value="Methyltransf_11"/>
    <property type="match status" value="1"/>
</dbReference>
<feature type="domain" description="Methyltransferase type 11" evidence="1">
    <location>
        <begin position="114"/>
        <end position="210"/>
    </location>
</feature>
<accession>A0A2N1PKR1</accession>
<gene>
    <name evidence="2" type="ORF">CVV64_16545</name>
</gene>
<evidence type="ECO:0000313" key="3">
    <source>
        <dbReference type="Proteomes" id="UP000233256"/>
    </source>
</evidence>
<dbReference type="GO" id="GO:0008757">
    <property type="term" value="F:S-adenosylmethionine-dependent methyltransferase activity"/>
    <property type="evidence" value="ECO:0007669"/>
    <property type="project" value="InterPro"/>
</dbReference>
<name>A0A2N1PKR1_9BACT</name>
<evidence type="ECO:0000259" key="1">
    <source>
        <dbReference type="Pfam" id="PF08241"/>
    </source>
</evidence>